<keyword evidence="2" id="KW-1185">Reference proteome</keyword>
<dbReference type="Proteomes" id="UP001499863">
    <property type="component" value="Unassembled WGS sequence"/>
</dbReference>
<organism evidence="1 2">
    <name type="scientific">Kitasatospora putterlickiae</name>
    <dbReference type="NCBI Taxonomy" id="221725"/>
    <lineage>
        <taxon>Bacteria</taxon>
        <taxon>Bacillati</taxon>
        <taxon>Actinomycetota</taxon>
        <taxon>Actinomycetes</taxon>
        <taxon>Kitasatosporales</taxon>
        <taxon>Streptomycetaceae</taxon>
        <taxon>Kitasatospora</taxon>
    </lineage>
</organism>
<dbReference type="RefSeq" id="WP_344345677.1">
    <property type="nucleotide sequence ID" value="NZ_BAAAKJ010000523.1"/>
</dbReference>
<evidence type="ECO:0000313" key="1">
    <source>
        <dbReference type="EMBL" id="GAA1415540.1"/>
    </source>
</evidence>
<gene>
    <name evidence="1" type="ORF">GCM10009639_69650</name>
</gene>
<name>A0ABN1YJA3_9ACTN</name>
<proteinExistence type="predicted"/>
<accession>A0ABN1YJA3</accession>
<sequence length="129" mass="14063">MQADIRRLGATAHPDQYFGTCGDLLTGEVWVLRVPGGGFDQAVLDGVPHFGVTLHFQDVAAPREHFVELATRITETDRDYWAAKGVTIREVRVAEDGTGVSVSTDQADAARADILARYGAEVIEVRPVR</sequence>
<evidence type="ECO:0000313" key="2">
    <source>
        <dbReference type="Proteomes" id="UP001499863"/>
    </source>
</evidence>
<comment type="caution">
    <text evidence="1">The sequence shown here is derived from an EMBL/GenBank/DDBJ whole genome shotgun (WGS) entry which is preliminary data.</text>
</comment>
<protein>
    <recommendedName>
        <fullName evidence="3">Glyoxalase</fullName>
    </recommendedName>
</protein>
<dbReference type="EMBL" id="BAAAKJ010000523">
    <property type="protein sequence ID" value="GAA1415540.1"/>
    <property type="molecule type" value="Genomic_DNA"/>
</dbReference>
<evidence type="ECO:0008006" key="3">
    <source>
        <dbReference type="Google" id="ProtNLM"/>
    </source>
</evidence>
<reference evidence="2" key="1">
    <citation type="journal article" date="2019" name="Int. J. Syst. Evol. Microbiol.">
        <title>The Global Catalogue of Microorganisms (GCM) 10K type strain sequencing project: providing services to taxonomists for standard genome sequencing and annotation.</title>
        <authorList>
            <consortium name="The Broad Institute Genomics Platform"/>
            <consortium name="The Broad Institute Genome Sequencing Center for Infectious Disease"/>
            <person name="Wu L."/>
            <person name="Ma J."/>
        </authorList>
    </citation>
    <scope>NUCLEOTIDE SEQUENCE [LARGE SCALE GENOMIC DNA]</scope>
    <source>
        <strain evidence="2">JCM 12393</strain>
    </source>
</reference>